<dbReference type="Gene3D" id="2.160.10.10">
    <property type="entry name" value="Hexapeptide repeat proteins"/>
    <property type="match status" value="1"/>
</dbReference>
<accession>A0A344PKC8</accession>
<gene>
    <name evidence="1" type="ORF">DRW48_09145</name>
</gene>
<dbReference type="OrthoDB" id="9803036at2"/>
<dbReference type="InterPro" id="IPR011004">
    <property type="entry name" value="Trimer_LpxA-like_sf"/>
</dbReference>
<organism evidence="1 2">
    <name type="scientific">Paracoccus suum</name>
    <dbReference type="NCBI Taxonomy" id="2259340"/>
    <lineage>
        <taxon>Bacteria</taxon>
        <taxon>Pseudomonadati</taxon>
        <taxon>Pseudomonadota</taxon>
        <taxon>Alphaproteobacteria</taxon>
        <taxon>Rhodobacterales</taxon>
        <taxon>Paracoccaceae</taxon>
        <taxon>Paracoccus</taxon>
    </lineage>
</organism>
<evidence type="ECO:0000313" key="2">
    <source>
        <dbReference type="Proteomes" id="UP000252023"/>
    </source>
</evidence>
<proteinExistence type="predicted"/>
<dbReference type="Proteomes" id="UP000252023">
    <property type="component" value="Chromosome"/>
</dbReference>
<protein>
    <submittedName>
        <fullName evidence="1">Gamma carbonic anhydrase family protein</fullName>
    </submittedName>
</protein>
<dbReference type="InterPro" id="IPR001451">
    <property type="entry name" value="Hexapep"/>
</dbReference>
<dbReference type="InterPro" id="IPR050484">
    <property type="entry name" value="Transf_Hexapept/Carb_Anhydrase"/>
</dbReference>
<dbReference type="SUPFAM" id="SSF51161">
    <property type="entry name" value="Trimeric LpxA-like enzymes"/>
    <property type="match status" value="1"/>
</dbReference>
<dbReference type="PANTHER" id="PTHR13061:SF29">
    <property type="entry name" value="GAMMA CARBONIC ANHYDRASE-LIKE 1, MITOCHONDRIAL-RELATED"/>
    <property type="match status" value="1"/>
</dbReference>
<sequence length="174" mass="17975">MIWELDGVAPQLAKDAWAAPDAQLIGRVELLAGASVWWGAVLRGDNEVIRIGVGSNLQDLCVCHTDIGCPLTVGEDCTIGHRAILHGCTIGDGVLVGMGAIILNRAVIGEGALIGAGALIPEGKVIPPGALVVGSPGRVVRQLDDAAQAELRASARRYRENAARFGAGLSRLDG</sequence>
<dbReference type="CDD" id="cd04645">
    <property type="entry name" value="LbH_gamma_CA_like"/>
    <property type="match status" value="1"/>
</dbReference>
<dbReference type="Pfam" id="PF00132">
    <property type="entry name" value="Hexapep"/>
    <property type="match status" value="1"/>
</dbReference>
<dbReference type="EMBL" id="CP030918">
    <property type="protein sequence ID" value="AXC49833.1"/>
    <property type="molecule type" value="Genomic_DNA"/>
</dbReference>
<dbReference type="RefSeq" id="WP_114076152.1">
    <property type="nucleotide sequence ID" value="NZ_CP030918.1"/>
</dbReference>
<name>A0A344PKC8_9RHOB</name>
<keyword evidence="2" id="KW-1185">Reference proteome</keyword>
<dbReference type="AlphaFoldDB" id="A0A344PKC8"/>
<dbReference type="PANTHER" id="PTHR13061">
    <property type="entry name" value="DYNACTIN SUBUNIT P25"/>
    <property type="match status" value="1"/>
</dbReference>
<dbReference type="InterPro" id="IPR047324">
    <property type="entry name" value="LbH_gamma_CA-like"/>
</dbReference>
<evidence type="ECO:0000313" key="1">
    <source>
        <dbReference type="EMBL" id="AXC49833.1"/>
    </source>
</evidence>
<dbReference type="KEGG" id="pars:DRW48_09145"/>
<reference evidence="2" key="1">
    <citation type="submission" date="2018-07" db="EMBL/GenBank/DDBJ databases">
        <title>Genome sequencing of Paracoccus sp. SC2-6.</title>
        <authorList>
            <person name="Heo J."/>
            <person name="Kim S.-J."/>
            <person name="Kwon S.-W."/>
        </authorList>
    </citation>
    <scope>NUCLEOTIDE SEQUENCE [LARGE SCALE GENOMIC DNA]</scope>
    <source>
        <strain evidence="2">SC2-6</strain>
    </source>
</reference>